<dbReference type="EMBL" id="CP119078">
    <property type="protein sequence ID" value="WED43511.1"/>
    <property type="molecule type" value="Genomic_DNA"/>
</dbReference>
<protein>
    <submittedName>
        <fullName evidence="1">Uncharacterized protein</fullName>
    </submittedName>
</protein>
<evidence type="ECO:0000313" key="1">
    <source>
        <dbReference type="EMBL" id="WED43511.1"/>
    </source>
</evidence>
<dbReference type="Proteomes" id="UP001222087">
    <property type="component" value="Chromosome"/>
</dbReference>
<organism evidence="1 2">
    <name type="scientific">Legionella cardiaca</name>
    <dbReference type="NCBI Taxonomy" id="1071983"/>
    <lineage>
        <taxon>Bacteria</taxon>
        <taxon>Pseudomonadati</taxon>
        <taxon>Pseudomonadota</taxon>
        <taxon>Gammaproteobacteria</taxon>
        <taxon>Legionellales</taxon>
        <taxon>Legionellaceae</taxon>
        <taxon>Legionella</taxon>
    </lineage>
</organism>
<proteinExistence type="predicted"/>
<keyword evidence="2" id="KW-1185">Reference proteome</keyword>
<reference evidence="1 2" key="1">
    <citation type="submission" date="2023-02" db="EMBL/GenBank/DDBJ databases">
        <title>Genome Sequence of L. cardiaca H63T.</title>
        <authorList>
            <person name="Lopez A.E."/>
            <person name="Cianciotto N.P."/>
        </authorList>
    </citation>
    <scope>NUCLEOTIDE SEQUENCE [LARGE SCALE GENOMIC DNA]</scope>
    <source>
        <strain evidence="1 2">H63</strain>
    </source>
</reference>
<accession>A0ABY8ATH9</accession>
<evidence type="ECO:0000313" key="2">
    <source>
        <dbReference type="Proteomes" id="UP001222087"/>
    </source>
</evidence>
<sequence length="440" mass="49674">MQQKREIIDTTRLFAKIDALVDPVLQTIPETPQFSLNSGKQLRLFDKDTLAGMRASVRDCRSLIVVIDTSGPTGIGYILTALPESDEQAVIAGDELLKSWHAKFPMAKYLDAEEEQDRQLELYFHERKLATIDRLFDQWVWDALPEEVRQIPSIEKQLHECQDDLANPETEDDENSHGEIMQLQEQLDAAKSIRDTLSLVEIKAKALIHAQVAVAIAVAEQKKWSELLNFDQDDPEHILNDEQFTALVSQAVDALAARNYVRLGKDELGPLAKHLAARRELQNEKRSNAEGSLRTLATSAGETHQLSLSEVRDPINRTLFIDTITSSCGKKFRDIIVGACLLVNQPLPTVIKEFINQKMETDNAYPTKAKKTYYQFSRNRFKLPPEQMEVLADFGLHCLDTARVSPNLEKFGLLKRTRSLDHLADFESDKSAKLSDPGTP</sequence>
<gene>
    <name evidence="1" type="ORF">PXX05_01695</name>
</gene>
<dbReference type="RefSeq" id="WP_275089320.1">
    <property type="nucleotide sequence ID" value="NZ_CP119078.1"/>
</dbReference>
<name>A0ABY8ATH9_9GAMM</name>